<dbReference type="EMBL" id="HBUF01165031">
    <property type="protein sequence ID" value="CAG6650980.1"/>
    <property type="molecule type" value="Transcribed_RNA"/>
</dbReference>
<dbReference type="GO" id="GO:0003735">
    <property type="term" value="F:structural constituent of ribosome"/>
    <property type="evidence" value="ECO:0007669"/>
    <property type="project" value="InterPro"/>
</dbReference>
<evidence type="ECO:0000256" key="1">
    <source>
        <dbReference type="ARBA" id="ARBA00010254"/>
    </source>
</evidence>
<proteinExistence type="inferred from homology"/>
<keyword evidence="2 4" id="KW-0689">Ribosomal protein</keyword>
<organism evidence="4">
    <name type="scientific">Cacopsylla melanoneura</name>
    <dbReference type="NCBI Taxonomy" id="428564"/>
    <lineage>
        <taxon>Eukaryota</taxon>
        <taxon>Metazoa</taxon>
        <taxon>Ecdysozoa</taxon>
        <taxon>Arthropoda</taxon>
        <taxon>Hexapoda</taxon>
        <taxon>Insecta</taxon>
        <taxon>Pterygota</taxon>
        <taxon>Neoptera</taxon>
        <taxon>Paraneoptera</taxon>
        <taxon>Hemiptera</taxon>
        <taxon>Sternorrhyncha</taxon>
        <taxon>Psylloidea</taxon>
        <taxon>Psyllidae</taxon>
        <taxon>Psyllinae</taxon>
        <taxon>Cacopsylla</taxon>
    </lineage>
</organism>
<dbReference type="EMBL" id="HBUF01266224">
    <property type="protein sequence ID" value="CAG6684177.1"/>
    <property type="molecule type" value="Transcribed_RNA"/>
</dbReference>
<dbReference type="Pfam" id="PF00366">
    <property type="entry name" value="Ribosomal_S17"/>
    <property type="match status" value="1"/>
</dbReference>
<dbReference type="EMBL" id="HBUF01165030">
    <property type="protein sequence ID" value="CAG6650979.1"/>
    <property type="molecule type" value="Transcribed_RNA"/>
</dbReference>
<dbReference type="EMBL" id="HBUF01266223">
    <property type="protein sequence ID" value="CAG6684176.1"/>
    <property type="molecule type" value="Transcribed_RNA"/>
</dbReference>
<dbReference type="InterPro" id="IPR012340">
    <property type="entry name" value="NA-bd_OB-fold"/>
</dbReference>
<dbReference type="GO" id="GO:0032543">
    <property type="term" value="P:mitochondrial translation"/>
    <property type="evidence" value="ECO:0007669"/>
    <property type="project" value="TreeGrafter"/>
</dbReference>
<evidence type="ECO:0000256" key="3">
    <source>
        <dbReference type="ARBA" id="ARBA00023274"/>
    </source>
</evidence>
<dbReference type="EMBL" id="HBUF01266225">
    <property type="protein sequence ID" value="CAG6684178.1"/>
    <property type="molecule type" value="Transcribed_RNA"/>
</dbReference>
<evidence type="ECO:0000313" key="4">
    <source>
        <dbReference type="EMBL" id="CAG6650980.1"/>
    </source>
</evidence>
<evidence type="ECO:0000256" key="2">
    <source>
        <dbReference type="ARBA" id="ARBA00022980"/>
    </source>
</evidence>
<dbReference type="Gene3D" id="2.40.50.140">
    <property type="entry name" value="Nucleic acid-binding proteins"/>
    <property type="match status" value="1"/>
</dbReference>
<dbReference type="InterPro" id="IPR000266">
    <property type="entry name" value="Ribosomal_uS17"/>
</dbReference>
<keyword evidence="3" id="KW-0687">Ribonucleoprotein</keyword>
<protein>
    <submittedName>
        <fullName evidence="4">28S ribosomal protein S17, mitochondrial</fullName>
    </submittedName>
</protein>
<dbReference type="EMBL" id="HBUF01596266">
    <property type="protein sequence ID" value="CAG6774856.1"/>
    <property type="molecule type" value="Transcribed_RNA"/>
</dbReference>
<dbReference type="PANTHER" id="PTHR24088:SF0">
    <property type="entry name" value="SMALL RIBOSOMAL SUBUNIT PROTEIN US17M"/>
    <property type="match status" value="1"/>
</dbReference>
<dbReference type="SUPFAM" id="SSF50249">
    <property type="entry name" value="Nucleic acid-binding proteins"/>
    <property type="match status" value="1"/>
</dbReference>
<name>A0A8D8RH62_9HEMI</name>
<sequence>MRFSQVLKTSLLLGKCMPTVKQNCSRIAVKRYEYDEFLYTYFPKFTIMYAHDPEKKCKTGDIVLIEELPQKLTTLITHKINKVVYPLGDITDPITGKKVVGVRSDLGKVAYRDELEEEDELYGRNPRRKFKYSDAPARGWQEDKKDFTHRESYIKYHEFDDDDQPYAVYK</sequence>
<dbReference type="PANTHER" id="PTHR24088">
    <property type="entry name" value="28S RIBOSOMAL PROTEIN S17, MITOCHONDRIAL"/>
    <property type="match status" value="1"/>
</dbReference>
<dbReference type="InterPro" id="IPR039193">
    <property type="entry name" value="Ribosomal_uS17m_metazoa"/>
</dbReference>
<comment type="similarity">
    <text evidence="1">Belongs to the universal ribosomal protein uS17 family.</text>
</comment>
<reference evidence="4" key="1">
    <citation type="submission" date="2021-05" db="EMBL/GenBank/DDBJ databases">
        <authorList>
            <person name="Alioto T."/>
            <person name="Alioto T."/>
            <person name="Gomez Garrido J."/>
        </authorList>
    </citation>
    <scope>NUCLEOTIDE SEQUENCE</scope>
</reference>
<dbReference type="AlphaFoldDB" id="A0A8D8RH62"/>
<accession>A0A8D8RH62</accession>
<dbReference type="EMBL" id="HBUF01356559">
    <property type="protein sequence ID" value="CAG6717871.1"/>
    <property type="molecule type" value="Transcribed_RNA"/>
</dbReference>
<dbReference type="GO" id="GO:0005763">
    <property type="term" value="C:mitochondrial small ribosomal subunit"/>
    <property type="evidence" value="ECO:0007669"/>
    <property type="project" value="InterPro"/>
</dbReference>
<dbReference type="EMBL" id="HBUF01596265">
    <property type="protein sequence ID" value="CAG6774855.1"/>
    <property type="molecule type" value="Transcribed_RNA"/>
</dbReference>